<dbReference type="InterPro" id="IPR003593">
    <property type="entry name" value="AAA+_ATPase"/>
</dbReference>
<evidence type="ECO:0000256" key="3">
    <source>
        <dbReference type="ARBA" id="ARBA00022741"/>
    </source>
</evidence>
<dbReference type="PROSITE" id="PS00211">
    <property type="entry name" value="ABC_TRANSPORTER_1"/>
    <property type="match status" value="1"/>
</dbReference>
<dbReference type="PANTHER" id="PTHR24221">
    <property type="entry name" value="ATP-BINDING CASSETTE SUB-FAMILY B"/>
    <property type="match status" value="1"/>
</dbReference>
<dbReference type="Pfam" id="PF00005">
    <property type="entry name" value="ABC_tran"/>
    <property type="match status" value="1"/>
</dbReference>
<keyword evidence="5 7" id="KW-1133">Transmembrane helix</keyword>
<dbReference type="InterPro" id="IPR036640">
    <property type="entry name" value="ABC1_TM_sf"/>
</dbReference>
<name>A0A2M8KTR3_9BACT</name>
<evidence type="ECO:0008006" key="12">
    <source>
        <dbReference type="Google" id="ProtNLM"/>
    </source>
</evidence>
<organism evidence="10 11">
    <name type="scientific">Candidatus Roizmanbacteria bacterium CG10_big_fil_rev_8_21_14_0_10_39_6</name>
    <dbReference type="NCBI Taxonomy" id="1974853"/>
    <lineage>
        <taxon>Bacteria</taxon>
        <taxon>Candidatus Roizmaniibacteriota</taxon>
    </lineage>
</organism>
<dbReference type="GO" id="GO:0016887">
    <property type="term" value="F:ATP hydrolysis activity"/>
    <property type="evidence" value="ECO:0007669"/>
    <property type="project" value="InterPro"/>
</dbReference>
<feature type="domain" description="ABC transporter" evidence="8">
    <location>
        <begin position="347"/>
        <end position="588"/>
    </location>
</feature>
<comment type="caution">
    <text evidence="10">The sequence shown here is derived from an EMBL/GenBank/DDBJ whole genome shotgun (WGS) entry which is preliminary data.</text>
</comment>
<dbReference type="EMBL" id="PFED01000015">
    <property type="protein sequence ID" value="PJE63281.1"/>
    <property type="molecule type" value="Genomic_DNA"/>
</dbReference>
<dbReference type="InterPro" id="IPR017871">
    <property type="entry name" value="ABC_transporter-like_CS"/>
</dbReference>
<keyword evidence="4" id="KW-0067">ATP-binding</keyword>
<keyword evidence="6 7" id="KW-0472">Membrane</keyword>
<evidence type="ECO:0000259" key="8">
    <source>
        <dbReference type="PROSITE" id="PS50893"/>
    </source>
</evidence>
<dbReference type="GO" id="GO:0034040">
    <property type="term" value="F:ATPase-coupled lipid transmembrane transporter activity"/>
    <property type="evidence" value="ECO:0007669"/>
    <property type="project" value="TreeGrafter"/>
</dbReference>
<dbReference type="PANTHER" id="PTHR24221:SF654">
    <property type="entry name" value="ATP-BINDING CASSETTE SUB-FAMILY B MEMBER 6"/>
    <property type="match status" value="1"/>
</dbReference>
<dbReference type="AlphaFoldDB" id="A0A2M8KTR3"/>
<evidence type="ECO:0000256" key="6">
    <source>
        <dbReference type="ARBA" id="ARBA00023136"/>
    </source>
</evidence>
<evidence type="ECO:0000256" key="4">
    <source>
        <dbReference type="ARBA" id="ARBA00022840"/>
    </source>
</evidence>
<feature type="transmembrane region" description="Helical" evidence="7">
    <location>
        <begin position="174"/>
        <end position="191"/>
    </location>
</feature>
<feature type="transmembrane region" description="Helical" evidence="7">
    <location>
        <begin position="29"/>
        <end position="49"/>
    </location>
</feature>
<feature type="transmembrane region" description="Helical" evidence="7">
    <location>
        <begin position="268"/>
        <end position="296"/>
    </location>
</feature>
<evidence type="ECO:0000256" key="2">
    <source>
        <dbReference type="ARBA" id="ARBA00022692"/>
    </source>
</evidence>
<comment type="subcellular location">
    <subcellularLocation>
        <location evidence="1">Cell membrane</location>
        <topology evidence="1">Multi-pass membrane protein</topology>
    </subcellularLocation>
</comment>
<protein>
    <recommendedName>
        <fullName evidence="12">ABC transporter ATP-binding protein</fullName>
    </recommendedName>
</protein>
<proteinExistence type="predicted"/>
<dbReference type="GO" id="GO:0140359">
    <property type="term" value="F:ABC-type transporter activity"/>
    <property type="evidence" value="ECO:0007669"/>
    <property type="project" value="InterPro"/>
</dbReference>
<dbReference type="SUPFAM" id="SSF52540">
    <property type="entry name" value="P-loop containing nucleoside triphosphate hydrolases"/>
    <property type="match status" value="1"/>
</dbReference>
<dbReference type="PROSITE" id="PS50929">
    <property type="entry name" value="ABC_TM1F"/>
    <property type="match status" value="1"/>
</dbReference>
<evidence type="ECO:0000313" key="11">
    <source>
        <dbReference type="Proteomes" id="UP000229554"/>
    </source>
</evidence>
<feature type="transmembrane region" description="Helical" evidence="7">
    <location>
        <begin position="150"/>
        <end position="168"/>
    </location>
</feature>
<dbReference type="SUPFAM" id="SSF90123">
    <property type="entry name" value="ABC transporter transmembrane region"/>
    <property type="match status" value="1"/>
</dbReference>
<feature type="transmembrane region" description="Helical" evidence="7">
    <location>
        <begin position="69"/>
        <end position="88"/>
    </location>
</feature>
<evidence type="ECO:0000256" key="5">
    <source>
        <dbReference type="ARBA" id="ARBA00022989"/>
    </source>
</evidence>
<evidence type="ECO:0000256" key="1">
    <source>
        <dbReference type="ARBA" id="ARBA00004651"/>
    </source>
</evidence>
<dbReference type="InterPro" id="IPR011527">
    <property type="entry name" value="ABC1_TM_dom"/>
</dbReference>
<gene>
    <name evidence="10" type="ORF">COU88_00395</name>
</gene>
<dbReference type="Proteomes" id="UP000229554">
    <property type="component" value="Unassembled WGS sequence"/>
</dbReference>
<accession>A0A2M8KTR3</accession>
<dbReference type="InterPro" id="IPR027417">
    <property type="entry name" value="P-loop_NTPase"/>
</dbReference>
<dbReference type="Gene3D" id="1.20.1560.10">
    <property type="entry name" value="ABC transporter type 1, transmembrane domain"/>
    <property type="match status" value="1"/>
</dbReference>
<dbReference type="InterPro" id="IPR039421">
    <property type="entry name" value="Type_1_exporter"/>
</dbReference>
<dbReference type="GO" id="GO:0005524">
    <property type="term" value="F:ATP binding"/>
    <property type="evidence" value="ECO:0007669"/>
    <property type="project" value="UniProtKB-KW"/>
</dbReference>
<dbReference type="Pfam" id="PF00664">
    <property type="entry name" value="ABC_membrane"/>
    <property type="match status" value="1"/>
</dbReference>
<dbReference type="Gene3D" id="3.40.50.300">
    <property type="entry name" value="P-loop containing nucleotide triphosphate hydrolases"/>
    <property type="match status" value="1"/>
</dbReference>
<sequence>MNYKNNEEFTWADFFRSIWYFLEGYRKQFIFWTTTLLLVSFYQVIPPLIIGKIVDFFTKYSTGNSLSSFYFYVTLLVISYALASIIRLTGKNKLSELQAELSYTVKVKGFENLVNFSLEWHDKENTGSKIQRIQNGLASFLDFQWIMSRTGFETITAIIGIIFIFIFLNPVFVLFLSLYLTVFFVINASFYKKALDMQNNFNTAKEKASGNYFDGLSNILTIKTLGTKDSFKETIYASEQNAKSIGYKTVQLGIYKWKLLQIFSALSIGVYLLIVGNSFLTGIISIGSVFVFYIYLMQLINAAGSGTDLIERMIEIKSSISRMMPIYWNKSIVHKGTKDFPKNWGKITISDASFSYKNSDSDKEKVKKFHIDNINFSFEKYQKIGIAGRTGSGKSTFAKILLGQYIFEKGIFQVDKTDYQSIRYGEITKNITLVLQETEMFNLTLEENITLMKKKDLSLLKKAIEIAQLTLLVEKIPDGIATIIGEKGYRLSGGERQRIGIARAIYKNPQILILDEATSSLDRKTEKNILDSLQRNLSEKTFIIISHRLSNLQGTDKVYVFEKGTIVEQGKYVDLVKDTSSKFFDIFQAENKNS</sequence>
<dbReference type="PROSITE" id="PS50893">
    <property type="entry name" value="ABC_TRANSPORTER_2"/>
    <property type="match status" value="1"/>
</dbReference>
<dbReference type="InterPro" id="IPR003439">
    <property type="entry name" value="ABC_transporter-like_ATP-bd"/>
</dbReference>
<dbReference type="GO" id="GO:0005886">
    <property type="term" value="C:plasma membrane"/>
    <property type="evidence" value="ECO:0007669"/>
    <property type="project" value="UniProtKB-SubCell"/>
</dbReference>
<evidence type="ECO:0000256" key="7">
    <source>
        <dbReference type="SAM" id="Phobius"/>
    </source>
</evidence>
<reference evidence="11" key="1">
    <citation type="submission" date="2017-09" db="EMBL/GenBank/DDBJ databases">
        <title>Depth-based differentiation of microbial function through sediment-hosted aquifers and enrichment of novel symbionts in the deep terrestrial subsurface.</title>
        <authorList>
            <person name="Probst A.J."/>
            <person name="Ladd B."/>
            <person name="Jarett J.K."/>
            <person name="Geller-Mcgrath D.E."/>
            <person name="Sieber C.M.K."/>
            <person name="Emerson J.B."/>
            <person name="Anantharaman K."/>
            <person name="Thomas B.C."/>
            <person name="Malmstrom R."/>
            <person name="Stieglmeier M."/>
            <person name="Klingl A."/>
            <person name="Woyke T."/>
            <person name="Ryan C.M."/>
            <person name="Banfield J.F."/>
        </authorList>
    </citation>
    <scope>NUCLEOTIDE SEQUENCE [LARGE SCALE GENOMIC DNA]</scope>
</reference>
<keyword evidence="3" id="KW-0547">Nucleotide-binding</keyword>
<dbReference type="SMART" id="SM00382">
    <property type="entry name" value="AAA"/>
    <property type="match status" value="1"/>
</dbReference>
<evidence type="ECO:0000259" key="9">
    <source>
        <dbReference type="PROSITE" id="PS50929"/>
    </source>
</evidence>
<feature type="domain" description="ABC transmembrane type-1" evidence="9">
    <location>
        <begin position="36"/>
        <end position="315"/>
    </location>
</feature>
<keyword evidence="2 7" id="KW-0812">Transmembrane</keyword>
<evidence type="ECO:0000313" key="10">
    <source>
        <dbReference type="EMBL" id="PJE63281.1"/>
    </source>
</evidence>